<dbReference type="Gene3D" id="3.20.20.370">
    <property type="entry name" value="Glycoside hydrolase/deacetylase"/>
    <property type="match status" value="1"/>
</dbReference>
<dbReference type="InterPro" id="IPR011330">
    <property type="entry name" value="Glyco_hydro/deAcase_b/a-brl"/>
</dbReference>
<evidence type="ECO:0000313" key="1">
    <source>
        <dbReference type="EMBL" id="AKB13467.1"/>
    </source>
</evidence>
<evidence type="ECO:0000313" key="2">
    <source>
        <dbReference type="Proteomes" id="UP000066529"/>
    </source>
</evidence>
<dbReference type="PATRIC" id="fig|523844.20.peg.2118"/>
<dbReference type="STRING" id="523844.MSTHT_1709"/>
<sequence>MIQKAHRDKFLKDKNKGTRVNQIFNKVEAPSNKNKENTLSEKIMEDRELWDLFTKKEEYDPILLDKYGRFSYYLSSQRNIFEPHVSKFLIKNGLSFEYPEGRNFAVCLTHDIDFVCPGMLNTAARAVKALKRGQFVQASILPFSRINKTWNPLWNFRQIMKLEKGYGAKSTFYFLTLDPGDEDFTFSIEEVEEELGYILDNGWEVGLHGGHEAYNNLIEMKNKKQKLEKVLRKEVISYRNHYLRFKTPETWEFLTEAGFSYDSTFGYHDCVGFRNGMCHPFNPYNLNTGKEIDILEIPLGIMDTTLFSQMHLNFNQAWKLTEKLIDTVENYKGVLTILWHNTYMQGDYLEFYKRILEYCTQKNAWMTSGAEIYRWWKENY</sequence>
<evidence type="ECO:0008006" key="3">
    <source>
        <dbReference type="Google" id="ProtNLM"/>
    </source>
</evidence>
<accession>A0A0E3N9L8</accession>
<organism evidence="1 2">
    <name type="scientific">Methanosarcina thermophila (strain ATCC 43570 / DSM 1825 / OCM 12 / VKM B-1830 / TM-1)</name>
    <dbReference type="NCBI Taxonomy" id="523844"/>
    <lineage>
        <taxon>Archaea</taxon>
        <taxon>Methanobacteriati</taxon>
        <taxon>Methanobacteriota</taxon>
        <taxon>Stenosarchaea group</taxon>
        <taxon>Methanomicrobia</taxon>
        <taxon>Methanosarcinales</taxon>
        <taxon>Methanosarcinaceae</taxon>
        <taxon>Methanosarcina</taxon>
    </lineage>
</organism>
<reference evidence="1 2" key="1">
    <citation type="submission" date="2014-07" db="EMBL/GenBank/DDBJ databases">
        <title>Methanogenic archaea and the global carbon cycle.</title>
        <authorList>
            <person name="Henriksen J.R."/>
            <person name="Luke J."/>
            <person name="Reinhart S."/>
            <person name="Benedict M.N."/>
            <person name="Youngblut N.D."/>
            <person name="Metcalf M.E."/>
            <person name="Whitaker R.J."/>
            <person name="Metcalf W.W."/>
        </authorList>
    </citation>
    <scope>NUCLEOTIDE SEQUENCE [LARGE SCALE GENOMIC DNA]</scope>
    <source>
        <strain evidence="2">ATCC 43570 / DSM 1825 / OCM 12 / VKM B-1830 / TM-1</strain>
    </source>
</reference>
<dbReference type="CDD" id="cd10931">
    <property type="entry name" value="CE4_u7"/>
    <property type="match status" value="1"/>
</dbReference>
<dbReference type="EMBL" id="CP009501">
    <property type="protein sequence ID" value="AKB13467.1"/>
    <property type="molecule type" value="Genomic_DNA"/>
</dbReference>
<proteinExistence type="predicted"/>
<dbReference type="SUPFAM" id="SSF88713">
    <property type="entry name" value="Glycoside hydrolase/deacetylase"/>
    <property type="match status" value="1"/>
</dbReference>
<dbReference type="AlphaFoldDB" id="A0A0E3N9L8"/>
<protein>
    <recommendedName>
        <fullName evidence="3">Polysaccharide deacetylase</fullName>
    </recommendedName>
</protein>
<dbReference type="Proteomes" id="UP000066529">
    <property type="component" value="Chromosome"/>
</dbReference>
<dbReference type="KEGG" id="mthr:MSTHT_1709"/>
<dbReference type="GO" id="GO:0005975">
    <property type="term" value="P:carbohydrate metabolic process"/>
    <property type="evidence" value="ECO:0007669"/>
    <property type="project" value="InterPro"/>
</dbReference>
<name>A0A0E3N9L8_METTT</name>
<gene>
    <name evidence="1" type="ORF">MSTHT_1709</name>
</gene>
<dbReference type="HOGENOM" id="CLU_046673_2_0_2"/>